<evidence type="ECO:0000313" key="3">
    <source>
        <dbReference type="Proteomes" id="UP001164746"/>
    </source>
</evidence>
<proteinExistence type="predicted"/>
<reference evidence="2" key="1">
    <citation type="submission" date="2022-11" db="EMBL/GenBank/DDBJ databases">
        <title>Centuries of genome instability and evolution in soft-shell clam transmissible cancer (bioRxiv).</title>
        <authorList>
            <person name="Hart S.F.M."/>
            <person name="Yonemitsu M.A."/>
            <person name="Giersch R.M."/>
            <person name="Beal B.F."/>
            <person name="Arriagada G."/>
            <person name="Davis B.W."/>
            <person name="Ostrander E.A."/>
            <person name="Goff S.P."/>
            <person name="Metzger M.J."/>
        </authorList>
    </citation>
    <scope>NUCLEOTIDE SEQUENCE</scope>
    <source>
        <strain evidence="2">MELC-2E11</strain>
        <tissue evidence="2">Siphon/mantle</tissue>
    </source>
</reference>
<feature type="compositionally biased region" description="Basic and acidic residues" evidence="1">
    <location>
        <begin position="81"/>
        <end position="92"/>
    </location>
</feature>
<feature type="region of interest" description="Disordered" evidence="1">
    <location>
        <begin position="53"/>
        <end position="92"/>
    </location>
</feature>
<dbReference type="Proteomes" id="UP001164746">
    <property type="component" value="Chromosome 7"/>
</dbReference>
<accession>A0ABY7EQW7</accession>
<dbReference type="EMBL" id="CP111018">
    <property type="protein sequence ID" value="WAR10804.1"/>
    <property type="molecule type" value="Genomic_DNA"/>
</dbReference>
<gene>
    <name evidence="2" type="ORF">MAR_035880</name>
</gene>
<evidence type="ECO:0000256" key="1">
    <source>
        <dbReference type="SAM" id="MobiDB-lite"/>
    </source>
</evidence>
<protein>
    <submittedName>
        <fullName evidence="2">Uncharacterized protein</fullName>
    </submittedName>
</protein>
<evidence type="ECO:0000313" key="2">
    <source>
        <dbReference type="EMBL" id="WAR10804.1"/>
    </source>
</evidence>
<organism evidence="2 3">
    <name type="scientific">Mya arenaria</name>
    <name type="common">Soft-shell clam</name>
    <dbReference type="NCBI Taxonomy" id="6604"/>
    <lineage>
        <taxon>Eukaryota</taxon>
        <taxon>Metazoa</taxon>
        <taxon>Spiralia</taxon>
        <taxon>Lophotrochozoa</taxon>
        <taxon>Mollusca</taxon>
        <taxon>Bivalvia</taxon>
        <taxon>Autobranchia</taxon>
        <taxon>Heteroconchia</taxon>
        <taxon>Euheterodonta</taxon>
        <taxon>Imparidentia</taxon>
        <taxon>Neoheterodontei</taxon>
        <taxon>Myida</taxon>
        <taxon>Myoidea</taxon>
        <taxon>Myidae</taxon>
        <taxon>Mya</taxon>
    </lineage>
</organism>
<name>A0ABY7EQW7_MYAAR</name>
<sequence>MDKHVPWDACRVHVTYRRDAPEVAWLDGANFTVVETWVWFVLHAVAEDRSARTASVRGTEHQHVHHGVGKGKSARTASVRGTERQHVFHDVG</sequence>
<keyword evidence="3" id="KW-1185">Reference proteome</keyword>
<feature type="compositionally biased region" description="Basic residues" evidence="1">
    <location>
        <begin position="63"/>
        <end position="73"/>
    </location>
</feature>